<dbReference type="Pfam" id="PF01075">
    <property type="entry name" value="Glyco_transf_9"/>
    <property type="match status" value="1"/>
</dbReference>
<dbReference type="InterPro" id="IPR002201">
    <property type="entry name" value="Glyco_trans_9"/>
</dbReference>
<dbReference type="GO" id="GO:0009244">
    <property type="term" value="P:lipopolysaccharide core region biosynthetic process"/>
    <property type="evidence" value="ECO:0007669"/>
    <property type="project" value="TreeGrafter"/>
</dbReference>
<dbReference type="RefSeq" id="WP_147189509.1">
    <property type="nucleotide sequence ID" value="NZ_CP042435.1"/>
</dbReference>
<dbReference type="CDD" id="cd03789">
    <property type="entry name" value="GT9_LPS_heptosyltransferase"/>
    <property type="match status" value="1"/>
</dbReference>
<organism evidence="3 4">
    <name type="scientific">Panacibacter ginsenosidivorans</name>
    <dbReference type="NCBI Taxonomy" id="1813871"/>
    <lineage>
        <taxon>Bacteria</taxon>
        <taxon>Pseudomonadati</taxon>
        <taxon>Bacteroidota</taxon>
        <taxon>Chitinophagia</taxon>
        <taxon>Chitinophagales</taxon>
        <taxon>Chitinophagaceae</taxon>
        <taxon>Panacibacter</taxon>
    </lineage>
</organism>
<dbReference type="PANTHER" id="PTHR30160">
    <property type="entry name" value="TETRAACYLDISACCHARIDE 4'-KINASE-RELATED"/>
    <property type="match status" value="1"/>
</dbReference>
<dbReference type="Proteomes" id="UP000321533">
    <property type="component" value="Chromosome"/>
</dbReference>
<gene>
    <name evidence="3" type="ORF">FRZ67_10510</name>
</gene>
<dbReference type="AlphaFoldDB" id="A0A5B8V8N5"/>
<accession>A0A5B8V8N5</accession>
<evidence type="ECO:0000256" key="2">
    <source>
        <dbReference type="ARBA" id="ARBA00022679"/>
    </source>
</evidence>
<dbReference type="KEGG" id="pgin:FRZ67_10510"/>
<evidence type="ECO:0000313" key="3">
    <source>
        <dbReference type="EMBL" id="QEC67702.1"/>
    </source>
</evidence>
<evidence type="ECO:0000256" key="1">
    <source>
        <dbReference type="ARBA" id="ARBA00022676"/>
    </source>
</evidence>
<proteinExistence type="predicted"/>
<keyword evidence="1" id="KW-0328">Glycosyltransferase</keyword>
<reference evidence="3 4" key="1">
    <citation type="journal article" date="2016" name="Int. J. Syst. Evol. Microbiol.">
        <title>Panacibacter ginsenosidivorans gen. nov., sp. nov., with ginsenoside converting activity isolated from soil of a ginseng field.</title>
        <authorList>
            <person name="Siddiqi M.Z."/>
            <person name="Muhammad Shafi S."/>
            <person name="Choi K.D."/>
            <person name="Im W.T."/>
        </authorList>
    </citation>
    <scope>NUCLEOTIDE SEQUENCE [LARGE SCALE GENOMIC DNA]</scope>
    <source>
        <strain evidence="3 4">Gsoil1550</strain>
    </source>
</reference>
<protein>
    <submittedName>
        <fullName evidence="3">Glycosyltransferase family 9 protein</fullName>
    </submittedName>
</protein>
<dbReference type="GO" id="GO:0005829">
    <property type="term" value="C:cytosol"/>
    <property type="evidence" value="ECO:0007669"/>
    <property type="project" value="TreeGrafter"/>
</dbReference>
<keyword evidence="4" id="KW-1185">Reference proteome</keyword>
<dbReference type="PANTHER" id="PTHR30160:SF15">
    <property type="entry name" value="GLYCOSYLTRANSFERASE HI_0523-RELATED"/>
    <property type="match status" value="1"/>
</dbReference>
<dbReference type="OrthoDB" id="9797795at2"/>
<dbReference type="EMBL" id="CP042435">
    <property type="protein sequence ID" value="QEC67702.1"/>
    <property type="molecule type" value="Genomic_DNA"/>
</dbReference>
<dbReference type="SUPFAM" id="SSF53756">
    <property type="entry name" value="UDP-Glycosyltransferase/glycogen phosphorylase"/>
    <property type="match status" value="1"/>
</dbReference>
<sequence>MQIPENILISRTDSIGDVVLTLPVAAILKKHFPKIKIGFIGKAYTKPVINACKFVDEFIDIHDFMYKKITICNEKPQAILHVFPVTNIARRAKQLRIPIRIGTTNRLYHWTTCNKLIKLGRKNSDLHEAQLNIKLLEVFGINDDYSLQEIAQLFGLKKLHDLEQGLCALINKDKYNLILHPHSQGSAREWGLKNFAALIQLLDKSRFNIFISGTKKEREQMQPLFDAAGEFVTDITGMMNLDQFISFINACDGIVSNSTGPLHIAAALNKDALGIYPPMRPIHPGRWAPLGARAQVFVLDKDCMDCKNNKMSCHCITEIQPLQIKNALDKIAATQLTKAEV</sequence>
<name>A0A5B8V8N5_9BACT</name>
<dbReference type="GO" id="GO:0008713">
    <property type="term" value="F:ADP-heptose-lipopolysaccharide heptosyltransferase activity"/>
    <property type="evidence" value="ECO:0007669"/>
    <property type="project" value="TreeGrafter"/>
</dbReference>
<dbReference type="InterPro" id="IPR051199">
    <property type="entry name" value="LPS_LOS_Heptosyltrfase"/>
</dbReference>
<evidence type="ECO:0000313" key="4">
    <source>
        <dbReference type="Proteomes" id="UP000321533"/>
    </source>
</evidence>
<keyword evidence="2 3" id="KW-0808">Transferase</keyword>
<dbReference type="Gene3D" id="3.40.50.2000">
    <property type="entry name" value="Glycogen Phosphorylase B"/>
    <property type="match status" value="2"/>
</dbReference>